<dbReference type="EMBL" id="BAAAJE010000016">
    <property type="protein sequence ID" value="GAA1151491.1"/>
    <property type="molecule type" value="Genomic_DNA"/>
</dbReference>
<organism evidence="1 2">
    <name type="scientific">Nocardioides aquiterrae</name>
    <dbReference type="NCBI Taxonomy" id="203799"/>
    <lineage>
        <taxon>Bacteria</taxon>
        <taxon>Bacillati</taxon>
        <taxon>Actinomycetota</taxon>
        <taxon>Actinomycetes</taxon>
        <taxon>Propionibacteriales</taxon>
        <taxon>Nocardioidaceae</taxon>
        <taxon>Nocardioides</taxon>
    </lineage>
</organism>
<evidence type="ECO:0000313" key="1">
    <source>
        <dbReference type="EMBL" id="GAA1151491.1"/>
    </source>
</evidence>
<dbReference type="SUPFAM" id="SSF52980">
    <property type="entry name" value="Restriction endonuclease-like"/>
    <property type="match status" value="1"/>
</dbReference>
<comment type="caution">
    <text evidence="1">The sequence shown here is derived from an EMBL/GenBank/DDBJ whole genome shotgun (WGS) entry which is preliminary data.</text>
</comment>
<gene>
    <name evidence="1" type="ORF">GCM10009606_32570</name>
</gene>
<reference evidence="2" key="1">
    <citation type="journal article" date="2019" name="Int. J. Syst. Evol. Microbiol.">
        <title>The Global Catalogue of Microorganisms (GCM) 10K type strain sequencing project: providing services to taxonomists for standard genome sequencing and annotation.</title>
        <authorList>
            <consortium name="The Broad Institute Genomics Platform"/>
            <consortium name="The Broad Institute Genome Sequencing Center for Infectious Disease"/>
            <person name="Wu L."/>
            <person name="Ma J."/>
        </authorList>
    </citation>
    <scope>NUCLEOTIDE SEQUENCE [LARGE SCALE GENOMIC DNA]</scope>
    <source>
        <strain evidence="2">JCM 11813</strain>
    </source>
</reference>
<dbReference type="InterPro" id="IPR011335">
    <property type="entry name" value="Restrct_endonuc-II-like"/>
</dbReference>
<proteinExistence type="predicted"/>
<evidence type="ECO:0000313" key="2">
    <source>
        <dbReference type="Proteomes" id="UP001499979"/>
    </source>
</evidence>
<protein>
    <recommendedName>
        <fullName evidence="3">DUF1887 family protein</fullName>
    </recommendedName>
</protein>
<dbReference type="RefSeq" id="WP_343908647.1">
    <property type="nucleotide sequence ID" value="NZ_BAAAJE010000016.1"/>
</dbReference>
<accession>A0ABP4F4Y6</accession>
<evidence type="ECO:0008006" key="3">
    <source>
        <dbReference type="Google" id="ProtNLM"/>
    </source>
</evidence>
<keyword evidence="2" id="KW-1185">Reference proteome</keyword>
<name>A0ABP4F4Y6_9ACTN</name>
<sequence>MTTGLVLLVGEQLWWDLEALAHWSDELGRVVLVGTTEDWAPGRAGDRLSRFVGAHLPAARLEVVRLADRSLGVVRDAIATTLDDPALTWIVSGAGGTRLMGTAAYVATQGRPHATFVVRDADSAWRRVDDGVETPVPGLDPRAIERYSAADLLAATWADDRFDVEVRATPLDPEIAEAARRTVAGAPWRAEFDRAVAELRRTGNRLQEGFLFERFVLAIVRALGVQADDVLVGTLLTNGHQRVQEVDVVVSCNGRLHVIDCKLSTTPGVPAGVQIRDGEATGYHLADGAEQYVLLRPNWRVDEGIRALAERFGIRLVDRAALRLRNLPEVLAELLGL</sequence>
<dbReference type="Proteomes" id="UP001499979">
    <property type="component" value="Unassembled WGS sequence"/>
</dbReference>
<dbReference type="Gene3D" id="3.40.1350.10">
    <property type="match status" value="1"/>
</dbReference>
<dbReference type="InterPro" id="IPR011856">
    <property type="entry name" value="tRNA_endonuc-like_dom_sf"/>
</dbReference>